<protein>
    <submittedName>
        <fullName evidence="1">Uncharacterized protein</fullName>
    </submittedName>
</protein>
<sequence length="77" mass="9050">EGKQITGRRGLGCEIGTWYFPSRSEQEVLKHSREEVVWKKLQRKGFTPKKDKGKIRRSKKPLVLCAPEERHYDNSTH</sequence>
<proteinExistence type="predicted"/>
<gene>
    <name evidence="1" type="ORF">BN2614_LOCUS2</name>
</gene>
<feature type="non-terminal residue" evidence="1">
    <location>
        <position position="1"/>
    </location>
</feature>
<comment type="caution">
    <text evidence="1">The sequence shown here is derived from an EMBL/GenBank/DDBJ whole genome shotgun (WGS) entry which is preliminary data.</text>
</comment>
<dbReference type="Proteomes" id="UP000269945">
    <property type="component" value="Unassembled WGS sequence"/>
</dbReference>
<accession>A0A9X9MA02</accession>
<keyword evidence="2" id="KW-1185">Reference proteome</keyword>
<name>A0A9X9MA02_GULGU</name>
<dbReference type="EMBL" id="CYRY02045007">
    <property type="protein sequence ID" value="VCX40255.1"/>
    <property type="molecule type" value="Genomic_DNA"/>
</dbReference>
<reference evidence="1 2" key="1">
    <citation type="submission" date="2018-10" db="EMBL/GenBank/DDBJ databases">
        <authorList>
            <person name="Ekblom R."/>
            <person name="Jareborg N."/>
        </authorList>
    </citation>
    <scope>NUCLEOTIDE SEQUENCE [LARGE SCALE GENOMIC DNA]</scope>
    <source>
        <tissue evidence="1">Muscle</tissue>
    </source>
</reference>
<organism evidence="1 2">
    <name type="scientific">Gulo gulo</name>
    <name type="common">Wolverine</name>
    <name type="synonym">Gluton</name>
    <dbReference type="NCBI Taxonomy" id="48420"/>
    <lineage>
        <taxon>Eukaryota</taxon>
        <taxon>Metazoa</taxon>
        <taxon>Chordata</taxon>
        <taxon>Craniata</taxon>
        <taxon>Vertebrata</taxon>
        <taxon>Euteleostomi</taxon>
        <taxon>Mammalia</taxon>
        <taxon>Eutheria</taxon>
        <taxon>Laurasiatheria</taxon>
        <taxon>Carnivora</taxon>
        <taxon>Caniformia</taxon>
        <taxon>Musteloidea</taxon>
        <taxon>Mustelidae</taxon>
        <taxon>Guloninae</taxon>
        <taxon>Gulo</taxon>
    </lineage>
</organism>
<dbReference type="AlphaFoldDB" id="A0A9X9MA02"/>
<evidence type="ECO:0000313" key="2">
    <source>
        <dbReference type="Proteomes" id="UP000269945"/>
    </source>
</evidence>
<evidence type="ECO:0000313" key="1">
    <source>
        <dbReference type="EMBL" id="VCX40255.1"/>
    </source>
</evidence>